<dbReference type="PANTHER" id="PTHR45648">
    <property type="entry name" value="GDSL LIPASE/ACYLHYDROLASE FAMILY PROTEIN (AFU_ORTHOLOGUE AFUA_4G14700)"/>
    <property type="match status" value="1"/>
</dbReference>
<dbReference type="EMBL" id="HG996469">
    <property type="protein sequence ID" value="CAG1842782.1"/>
    <property type="molecule type" value="Genomic_DNA"/>
</dbReference>
<gene>
    <name evidence="5" type="ORF">GSMUA_125770.1</name>
</gene>
<keyword evidence="2" id="KW-0378">Hydrolase</keyword>
<dbReference type="InterPro" id="IPR001087">
    <property type="entry name" value="GDSL"/>
</dbReference>
<dbReference type="InterPro" id="IPR036514">
    <property type="entry name" value="SGNH_hydro_sf"/>
</dbReference>
<keyword evidence="3" id="KW-0442">Lipid degradation</keyword>
<sequence length="373" mass="40743">MASSVAASPPLCVLLFLLSLRPHPTASYTSFVFGDSLVDTGNNNYLFTISKADSPPYGIDFAPSGGQPTGRFTNGRTIIDVIVQGLGDSSFPPPYLAPNASSSSTIFVGVNYASGASGILDETGSLFIERIPLGKQVQYFEETRDYLVGTLGENATGKFLRNAVFSIIAGSNDILNYLEPSMPLFEKTKLPPVALQDMMVSNLTLHLKHLHELGARKFVVVGVGPLGCIPYIRVIKLVADGRCSSSTNQLIQGYNMKLSRRIQELNEEMGPETVFVYANSYDIVRELMQNYLRYGFENVDDPCCGLSFPPLLCFGRHDGNSSSVLCKDRAKYVFWDAYHPTEAANIIIANKLLDGGATAATPFNLRRLYTSRS</sequence>
<feature type="signal peptide" evidence="4">
    <location>
        <begin position="1"/>
        <end position="27"/>
    </location>
</feature>
<dbReference type="Proteomes" id="UP000012960">
    <property type="component" value="Unplaced"/>
</dbReference>
<name>A0A804IRM0_MUSAM</name>
<protein>
    <submittedName>
        <fullName evidence="5">(wild Malaysian banana) hypothetical protein</fullName>
    </submittedName>
</protein>
<dbReference type="GO" id="GO:0016788">
    <property type="term" value="F:hydrolase activity, acting on ester bonds"/>
    <property type="evidence" value="ECO:0007669"/>
    <property type="project" value="InterPro"/>
</dbReference>
<dbReference type="OrthoDB" id="1600564at2759"/>
<dbReference type="Pfam" id="PF00657">
    <property type="entry name" value="Lipase_GDSL"/>
    <property type="match status" value="1"/>
</dbReference>
<evidence type="ECO:0000256" key="4">
    <source>
        <dbReference type="SAM" id="SignalP"/>
    </source>
</evidence>
<dbReference type="CDD" id="cd01837">
    <property type="entry name" value="SGNH_plant_lipase_like"/>
    <property type="match status" value="1"/>
</dbReference>
<proteinExistence type="inferred from homology"/>
<dbReference type="InterPro" id="IPR051058">
    <property type="entry name" value="GDSL_Est/Lipase"/>
</dbReference>
<comment type="similarity">
    <text evidence="1">Belongs to the 'GDSL' lipolytic enzyme family.</text>
</comment>
<dbReference type="Gene3D" id="3.40.50.1110">
    <property type="entry name" value="SGNH hydrolase"/>
    <property type="match status" value="1"/>
</dbReference>
<evidence type="ECO:0000256" key="2">
    <source>
        <dbReference type="ARBA" id="ARBA00022801"/>
    </source>
</evidence>
<dbReference type="GO" id="GO:0016042">
    <property type="term" value="P:lipid catabolic process"/>
    <property type="evidence" value="ECO:0007669"/>
    <property type="project" value="UniProtKB-KW"/>
</dbReference>
<evidence type="ECO:0000313" key="5">
    <source>
        <dbReference type="EMBL" id="CAG1842782.1"/>
    </source>
</evidence>
<dbReference type="Gramene" id="Ma04_t19770.1">
    <property type="protein sequence ID" value="Ma04_p19770.1"/>
    <property type="gene ID" value="Ma04_g19770"/>
</dbReference>
<accession>A0A804IRM0</accession>
<evidence type="ECO:0000256" key="1">
    <source>
        <dbReference type="ARBA" id="ARBA00008668"/>
    </source>
</evidence>
<keyword evidence="7" id="KW-1185">Reference proteome</keyword>
<evidence type="ECO:0000256" key="3">
    <source>
        <dbReference type="ARBA" id="ARBA00022963"/>
    </source>
</evidence>
<dbReference type="OMA" id="PPFICFK"/>
<reference evidence="5" key="1">
    <citation type="submission" date="2021-03" db="EMBL/GenBank/DDBJ databases">
        <authorList>
            <consortium name="Genoscope - CEA"/>
            <person name="William W."/>
        </authorList>
    </citation>
    <scope>NUCLEOTIDE SEQUENCE</scope>
    <source>
        <strain evidence="5">Doubled-haploid Pahang</strain>
    </source>
</reference>
<dbReference type="FunCoup" id="A0A804IRM0">
    <property type="interactions" value="68"/>
</dbReference>
<dbReference type="InterPro" id="IPR035669">
    <property type="entry name" value="SGNH_plant_lipase-like"/>
</dbReference>
<dbReference type="AlphaFoldDB" id="A0A804IRM0"/>
<keyword evidence="4" id="KW-0732">Signal</keyword>
<evidence type="ECO:0000313" key="7">
    <source>
        <dbReference type="Proteomes" id="UP000012960"/>
    </source>
</evidence>
<dbReference type="PANTHER" id="PTHR45648:SF5">
    <property type="entry name" value="OS04G0577300 PROTEIN"/>
    <property type="match status" value="1"/>
</dbReference>
<dbReference type="KEGG" id="mus:103979650"/>
<organism evidence="6 7">
    <name type="scientific">Musa acuminata subsp. malaccensis</name>
    <name type="common">Wild banana</name>
    <name type="synonym">Musa malaccensis</name>
    <dbReference type="NCBI Taxonomy" id="214687"/>
    <lineage>
        <taxon>Eukaryota</taxon>
        <taxon>Viridiplantae</taxon>
        <taxon>Streptophyta</taxon>
        <taxon>Embryophyta</taxon>
        <taxon>Tracheophyta</taxon>
        <taxon>Spermatophyta</taxon>
        <taxon>Magnoliopsida</taxon>
        <taxon>Liliopsida</taxon>
        <taxon>Zingiberales</taxon>
        <taxon>Musaceae</taxon>
        <taxon>Musa</taxon>
    </lineage>
</organism>
<reference evidence="6" key="2">
    <citation type="submission" date="2021-05" db="UniProtKB">
        <authorList>
            <consortium name="EnsemblPlants"/>
        </authorList>
    </citation>
    <scope>IDENTIFICATION</scope>
    <source>
        <strain evidence="6">subsp. malaccensis</strain>
    </source>
</reference>
<keyword evidence="3" id="KW-0443">Lipid metabolism</keyword>
<dbReference type="EnsemblPlants" id="Ma04_t19770.1">
    <property type="protein sequence ID" value="Ma04_p19770.1"/>
    <property type="gene ID" value="Ma04_g19770"/>
</dbReference>
<dbReference type="InParanoid" id="A0A804IRM0"/>
<evidence type="ECO:0000313" key="6">
    <source>
        <dbReference type="EnsemblPlants" id="Ma04_p19770.1"/>
    </source>
</evidence>
<feature type="chain" id="PRO_5036407733" evidence="4">
    <location>
        <begin position="28"/>
        <end position="373"/>
    </location>
</feature>
<dbReference type="SUPFAM" id="SSF52266">
    <property type="entry name" value="SGNH hydrolase"/>
    <property type="match status" value="1"/>
</dbReference>